<protein>
    <submittedName>
        <fullName evidence="1">Uncharacterized protein</fullName>
    </submittedName>
</protein>
<dbReference type="RefSeq" id="XP_008881500.1">
    <property type="nucleotide sequence ID" value="XM_008883278.1"/>
</dbReference>
<reference evidence="1" key="1">
    <citation type="submission" date="2013-12" db="EMBL/GenBank/DDBJ databases">
        <title>The Genome Sequence of Aphanomyces invadans NJM9701.</title>
        <authorList>
            <consortium name="The Broad Institute Genomics Platform"/>
            <person name="Russ C."/>
            <person name="Tyler B."/>
            <person name="van West P."/>
            <person name="Dieguez-Uribeondo J."/>
            <person name="Young S.K."/>
            <person name="Zeng Q."/>
            <person name="Gargeya S."/>
            <person name="Fitzgerald M."/>
            <person name="Abouelleil A."/>
            <person name="Alvarado L."/>
            <person name="Chapman S.B."/>
            <person name="Gainer-Dewar J."/>
            <person name="Goldberg J."/>
            <person name="Griggs A."/>
            <person name="Gujja S."/>
            <person name="Hansen M."/>
            <person name="Howarth C."/>
            <person name="Imamovic A."/>
            <person name="Ireland A."/>
            <person name="Larimer J."/>
            <person name="McCowan C."/>
            <person name="Murphy C."/>
            <person name="Pearson M."/>
            <person name="Poon T.W."/>
            <person name="Priest M."/>
            <person name="Roberts A."/>
            <person name="Saif S."/>
            <person name="Shea T."/>
            <person name="Sykes S."/>
            <person name="Wortman J."/>
            <person name="Nusbaum C."/>
            <person name="Birren B."/>
        </authorList>
    </citation>
    <scope>NUCLEOTIDE SEQUENCE [LARGE SCALE GENOMIC DNA]</scope>
    <source>
        <strain evidence="1">NJM9701</strain>
    </source>
</reference>
<dbReference type="EMBL" id="KI914259">
    <property type="protein sequence ID" value="ETV89868.1"/>
    <property type="molecule type" value="Genomic_DNA"/>
</dbReference>
<dbReference type="VEuPathDB" id="FungiDB:H310_15294"/>
<name>A0A024T7N8_9STRA</name>
<accession>A0A024T7N8</accession>
<organism evidence="1">
    <name type="scientific">Aphanomyces invadans</name>
    <dbReference type="NCBI Taxonomy" id="157072"/>
    <lineage>
        <taxon>Eukaryota</taxon>
        <taxon>Sar</taxon>
        <taxon>Stramenopiles</taxon>
        <taxon>Oomycota</taxon>
        <taxon>Saprolegniomycetes</taxon>
        <taxon>Saprolegniales</taxon>
        <taxon>Verrucalvaceae</taxon>
        <taxon>Aphanomyces</taxon>
    </lineage>
</organism>
<evidence type="ECO:0000313" key="1">
    <source>
        <dbReference type="EMBL" id="ETV89868.1"/>
    </source>
</evidence>
<dbReference type="AlphaFoldDB" id="A0A024T7N8"/>
<dbReference type="GeneID" id="20092344"/>
<gene>
    <name evidence="1" type="ORF">H310_15294</name>
</gene>
<sequence>MNRIERILVAEETTPAPHKLHFVYVNVVLLPKTKQPSDATTMALVMLYVQLHGSSKSWRW</sequence>
<dbReference type="OrthoDB" id="5596992at2759"/>
<proteinExistence type="predicted"/>